<dbReference type="InterPro" id="IPR029058">
    <property type="entry name" value="AB_hydrolase_fold"/>
</dbReference>
<dbReference type="InterPro" id="IPR050583">
    <property type="entry name" value="Mycobacterial_A85_antigen"/>
</dbReference>
<dbReference type="SUPFAM" id="SSF53474">
    <property type="entry name" value="alpha/beta-Hydrolases"/>
    <property type="match status" value="1"/>
</dbReference>
<dbReference type="PANTHER" id="PTHR48098:SF1">
    <property type="entry name" value="DIACYLGLYCEROL ACYLTRANSFERASE_MYCOLYLTRANSFERASE AG85A"/>
    <property type="match status" value="1"/>
</dbReference>
<dbReference type="Pfam" id="PF00756">
    <property type="entry name" value="Esterase"/>
    <property type="match status" value="1"/>
</dbReference>
<sequence length="240" mass="27443">MNKKIKAVVITPDNYKNKSNFPVLYILHGHSRNYATWITYAPSLKDMSDQYGIIMVCPDGNYSSWYLDSPLLPQWKYETYIANELVGWIDNSYKTIKDKGGRGITGLSMGGHGALYLAIRYQDVFGAVGSMSGGVDFRPFPEKWGIAEKLGAYNTHKENWDNHVVINMVSQIKPGLKLIIDCGIDDFFYPVNEALHSVLLANKIPHDYISRPGKHDWEYWGNAIYYQVLFMSRYFKMSEG</sequence>
<protein>
    <submittedName>
        <fullName evidence="1">Alpha/beta hydrolase</fullName>
    </submittedName>
</protein>
<name>A0ABW4IEV2_9SPHI</name>
<dbReference type="Proteomes" id="UP001597118">
    <property type="component" value="Unassembled WGS sequence"/>
</dbReference>
<evidence type="ECO:0000313" key="1">
    <source>
        <dbReference type="EMBL" id="MFD1630141.1"/>
    </source>
</evidence>
<dbReference type="InterPro" id="IPR000801">
    <property type="entry name" value="Esterase-like"/>
</dbReference>
<proteinExistence type="predicted"/>
<accession>A0ABW4IEV2</accession>
<organism evidence="1 2">
    <name type="scientific">Pseudopedobacter beijingensis</name>
    <dbReference type="NCBI Taxonomy" id="1207056"/>
    <lineage>
        <taxon>Bacteria</taxon>
        <taxon>Pseudomonadati</taxon>
        <taxon>Bacteroidota</taxon>
        <taxon>Sphingobacteriia</taxon>
        <taxon>Sphingobacteriales</taxon>
        <taxon>Sphingobacteriaceae</taxon>
        <taxon>Pseudopedobacter</taxon>
    </lineage>
</organism>
<keyword evidence="2" id="KW-1185">Reference proteome</keyword>
<dbReference type="Gene3D" id="3.40.50.1820">
    <property type="entry name" value="alpha/beta hydrolase"/>
    <property type="match status" value="1"/>
</dbReference>
<comment type="caution">
    <text evidence="1">The sequence shown here is derived from an EMBL/GenBank/DDBJ whole genome shotgun (WGS) entry which is preliminary data.</text>
</comment>
<keyword evidence="1" id="KW-0378">Hydrolase</keyword>
<dbReference type="GO" id="GO:0016787">
    <property type="term" value="F:hydrolase activity"/>
    <property type="evidence" value="ECO:0007669"/>
    <property type="project" value="UniProtKB-KW"/>
</dbReference>
<dbReference type="RefSeq" id="WP_379662518.1">
    <property type="nucleotide sequence ID" value="NZ_JBHUDG010000015.1"/>
</dbReference>
<dbReference type="PANTHER" id="PTHR48098">
    <property type="entry name" value="ENTEROCHELIN ESTERASE-RELATED"/>
    <property type="match status" value="1"/>
</dbReference>
<gene>
    <name evidence="1" type="ORF">ACFSAH_09640</name>
</gene>
<evidence type="ECO:0000313" key="2">
    <source>
        <dbReference type="Proteomes" id="UP001597118"/>
    </source>
</evidence>
<dbReference type="EMBL" id="JBHUDG010000015">
    <property type="protein sequence ID" value="MFD1630141.1"/>
    <property type="molecule type" value="Genomic_DNA"/>
</dbReference>
<reference evidence="2" key="1">
    <citation type="journal article" date="2019" name="Int. J. Syst. Evol. Microbiol.">
        <title>The Global Catalogue of Microorganisms (GCM) 10K type strain sequencing project: providing services to taxonomists for standard genome sequencing and annotation.</title>
        <authorList>
            <consortium name="The Broad Institute Genomics Platform"/>
            <consortium name="The Broad Institute Genome Sequencing Center for Infectious Disease"/>
            <person name="Wu L."/>
            <person name="Ma J."/>
        </authorList>
    </citation>
    <scope>NUCLEOTIDE SEQUENCE [LARGE SCALE GENOMIC DNA]</scope>
    <source>
        <strain evidence="2">CCUG 53762</strain>
    </source>
</reference>